<keyword evidence="2" id="KW-1185">Reference proteome</keyword>
<reference evidence="1" key="2">
    <citation type="submission" date="2020-09" db="EMBL/GenBank/DDBJ databases">
        <authorList>
            <person name="Sun Q."/>
            <person name="Sedlacek I."/>
        </authorList>
    </citation>
    <scope>NUCLEOTIDE SEQUENCE</scope>
    <source>
        <strain evidence="1">CCM 7905</strain>
    </source>
</reference>
<accession>A0A917CTL7</accession>
<dbReference type="AlphaFoldDB" id="A0A917CTL7"/>
<reference evidence="1" key="1">
    <citation type="journal article" date="2014" name="Int. J. Syst. Evol. Microbiol.">
        <title>Complete genome sequence of Corynebacterium casei LMG S-19264T (=DSM 44701T), isolated from a smear-ripened cheese.</title>
        <authorList>
            <consortium name="US DOE Joint Genome Institute (JGI-PGF)"/>
            <person name="Walter F."/>
            <person name="Albersmeier A."/>
            <person name="Kalinowski J."/>
            <person name="Ruckert C."/>
        </authorList>
    </citation>
    <scope>NUCLEOTIDE SEQUENCE</scope>
    <source>
        <strain evidence="1">CCM 7905</strain>
    </source>
</reference>
<gene>
    <name evidence="1" type="ORF">GCM10007304_09680</name>
</gene>
<comment type="caution">
    <text evidence="1">The sequence shown here is derived from an EMBL/GenBank/DDBJ whole genome shotgun (WGS) entry which is preliminary data.</text>
</comment>
<dbReference type="Proteomes" id="UP000654257">
    <property type="component" value="Unassembled WGS sequence"/>
</dbReference>
<name>A0A917CTL7_9NOCA</name>
<evidence type="ECO:0000313" key="2">
    <source>
        <dbReference type="Proteomes" id="UP000654257"/>
    </source>
</evidence>
<proteinExistence type="predicted"/>
<organism evidence="1 2">
    <name type="scientific">Rhodococcoides trifolii</name>
    <dbReference type="NCBI Taxonomy" id="908250"/>
    <lineage>
        <taxon>Bacteria</taxon>
        <taxon>Bacillati</taxon>
        <taxon>Actinomycetota</taxon>
        <taxon>Actinomycetes</taxon>
        <taxon>Mycobacteriales</taxon>
        <taxon>Nocardiaceae</taxon>
        <taxon>Rhodococcoides</taxon>
    </lineage>
</organism>
<protein>
    <submittedName>
        <fullName evidence="1">Uncharacterized protein</fullName>
    </submittedName>
</protein>
<sequence>MAHENVGTPMGPEPRGTLWCGVATVASAARALSSGADTAVIALAKVVVFMTVSVRECCELMTALGCEDEVMRNSDTAKRMFVRVRFVIDRTGVRCRHRTSV</sequence>
<dbReference type="EMBL" id="BMCU01000001">
    <property type="protein sequence ID" value="GGF97825.1"/>
    <property type="molecule type" value="Genomic_DNA"/>
</dbReference>
<evidence type="ECO:0000313" key="1">
    <source>
        <dbReference type="EMBL" id="GGF97825.1"/>
    </source>
</evidence>